<dbReference type="InterPro" id="IPR036416">
    <property type="entry name" value="Pept_tRNA_hydro_sf"/>
</dbReference>
<dbReference type="OrthoDB" id="1711136at2759"/>
<dbReference type="Proteomes" id="UP000033483">
    <property type="component" value="Unassembled WGS sequence"/>
</dbReference>
<dbReference type="SUPFAM" id="SSF53178">
    <property type="entry name" value="Peptidyl-tRNA hydrolase-like"/>
    <property type="match status" value="1"/>
</dbReference>
<accession>A0A0F4ZLM2</accession>
<dbReference type="GO" id="GO:0004045">
    <property type="term" value="F:peptidyl-tRNA hydrolase activity"/>
    <property type="evidence" value="ECO:0007669"/>
    <property type="project" value="UniProtKB-EC"/>
</dbReference>
<protein>
    <recommendedName>
        <fullName evidence="1">peptidyl-tRNA hydrolase</fullName>
        <ecNumber evidence="1">3.1.1.29</ecNumber>
    </recommendedName>
</protein>
<comment type="similarity">
    <text evidence="5">Belongs to the PTH family.</text>
</comment>
<evidence type="ECO:0000256" key="5">
    <source>
        <dbReference type="ARBA" id="ARBA00038063"/>
    </source>
</evidence>
<evidence type="ECO:0000313" key="6">
    <source>
        <dbReference type="EMBL" id="KKA30728.1"/>
    </source>
</evidence>
<sequence>MIEKFLIISLGNPKPYLETFHSAGHLAIKSLQTLLPNQPAWTPQRIGKQKAQISLGPKFMLVQSPTLMNVSGPWVAKTFKELVGDRPERVGFLVLHDDLEGELGHVRIRQWKSSHRGHNGLKSINASLRKEEWPHMHWAKIAIGIGRPEARTSDAVSRYVLRPLQMSEKAALNNEAPPKVVELLQELEMRWSE</sequence>
<dbReference type="Pfam" id="PF01195">
    <property type="entry name" value="Pept_tRNA_hydro"/>
    <property type="match status" value="1"/>
</dbReference>
<dbReference type="InterPro" id="IPR001328">
    <property type="entry name" value="Pept_tRNA_hydro"/>
</dbReference>
<dbReference type="InterPro" id="IPR018171">
    <property type="entry name" value="Pept_tRNA_hydro_CS"/>
</dbReference>
<dbReference type="Gene3D" id="3.40.50.1470">
    <property type="entry name" value="Peptidyl-tRNA hydrolase"/>
    <property type="match status" value="1"/>
</dbReference>
<evidence type="ECO:0000256" key="2">
    <source>
        <dbReference type="ARBA" id="ARBA00022555"/>
    </source>
</evidence>
<keyword evidence="4" id="KW-0694">RNA-binding</keyword>
<keyword evidence="2" id="KW-0820">tRNA-binding</keyword>
<organism evidence="6 7">
    <name type="scientific">Thielaviopsis punctulata</name>
    <dbReference type="NCBI Taxonomy" id="72032"/>
    <lineage>
        <taxon>Eukaryota</taxon>
        <taxon>Fungi</taxon>
        <taxon>Dikarya</taxon>
        <taxon>Ascomycota</taxon>
        <taxon>Pezizomycotina</taxon>
        <taxon>Sordariomycetes</taxon>
        <taxon>Hypocreomycetidae</taxon>
        <taxon>Microascales</taxon>
        <taxon>Ceratocystidaceae</taxon>
        <taxon>Thielaviopsis</taxon>
    </lineage>
</organism>
<keyword evidence="7" id="KW-1185">Reference proteome</keyword>
<dbReference type="PROSITE" id="PS01196">
    <property type="entry name" value="PEPT_TRNA_HYDROL_2"/>
    <property type="match status" value="1"/>
</dbReference>
<dbReference type="EMBL" id="LAEV01000286">
    <property type="protein sequence ID" value="KKA30728.1"/>
    <property type="molecule type" value="Genomic_DNA"/>
</dbReference>
<evidence type="ECO:0000313" key="7">
    <source>
        <dbReference type="Proteomes" id="UP000033483"/>
    </source>
</evidence>
<proteinExistence type="inferred from homology"/>
<dbReference type="GO" id="GO:0000049">
    <property type="term" value="F:tRNA binding"/>
    <property type="evidence" value="ECO:0007669"/>
    <property type="project" value="UniProtKB-KW"/>
</dbReference>
<keyword evidence="3" id="KW-0378">Hydrolase</keyword>
<evidence type="ECO:0000256" key="3">
    <source>
        <dbReference type="ARBA" id="ARBA00022801"/>
    </source>
</evidence>
<dbReference type="AlphaFoldDB" id="A0A0F4ZLM2"/>
<name>A0A0F4ZLM2_9PEZI</name>
<comment type="caution">
    <text evidence="6">The sequence shown here is derived from an EMBL/GenBank/DDBJ whole genome shotgun (WGS) entry which is preliminary data.</text>
</comment>
<dbReference type="EC" id="3.1.1.29" evidence="1"/>
<dbReference type="PANTHER" id="PTHR17224">
    <property type="entry name" value="PEPTIDYL-TRNA HYDROLASE"/>
    <property type="match status" value="1"/>
</dbReference>
<evidence type="ECO:0000256" key="4">
    <source>
        <dbReference type="ARBA" id="ARBA00022884"/>
    </source>
</evidence>
<dbReference type="PANTHER" id="PTHR17224:SF1">
    <property type="entry name" value="PEPTIDYL-TRNA HYDROLASE"/>
    <property type="match status" value="1"/>
</dbReference>
<evidence type="ECO:0000256" key="1">
    <source>
        <dbReference type="ARBA" id="ARBA00013260"/>
    </source>
</evidence>
<gene>
    <name evidence="6" type="ORF">TD95_003496</name>
</gene>
<reference evidence="6 7" key="1">
    <citation type="submission" date="2015-03" db="EMBL/GenBank/DDBJ databases">
        <authorList>
            <person name="Radwan O."/>
            <person name="Al-Naeli F.A."/>
            <person name="Rendon G.A."/>
            <person name="Fields C."/>
        </authorList>
    </citation>
    <scope>NUCLEOTIDE SEQUENCE [LARGE SCALE GENOMIC DNA]</scope>
    <source>
        <strain evidence="6">CR-DP1</strain>
    </source>
</reference>